<gene>
    <name evidence="2" type="ORF">EHYA_04599</name>
</gene>
<protein>
    <submittedName>
        <fullName evidence="2">Uncharacterized protein</fullName>
    </submittedName>
</protein>
<organism evidence="2 3">
    <name type="scientific">Embleya hyalina</name>
    <dbReference type="NCBI Taxonomy" id="516124"/>
    <lineage>
        <taxon>Bacteria</taxon>
        <taxon>Bacillati</taxon>
        <taxon>Actinomycetota</taxon>
        <taxon>Actinomycetes</taxon>
        <taxon>Kitasatosporales</taxon>
        <taxon>Streptomycetaceae</taxon>
        <taxon>Embleya</taxon>
    </lineage>
</organism>
<dbReference type="EMBL" id="BIFH01000022">
    <property type="protein sequence ID" value="GCD96912.1"/>
    <property type="molecule type" value="Genomic_DNA"/>
</dbReference>
<dbReference type="AlphaFoldDB" id="A0A401YQP1"/>
<keyword evidence="1" id="KW-0812">Transmembrane</keyword>
<keyword evidence="3" id="KW-1185">Reference proteome</keyword>
<keyword evidence="1" id="KW-1133">Transmembrane helix</keyword>
<comment type="caution">
    <text evidence="2">The sequence shown here is derived from an EMBL/GenBank/DDBJ whole genome shotgun (WGS) entry which is preliminary data.</text>
</comment>
<evidence type="ECO:0000256" key="1">
    <source>
        <dbReference type="SAM" id="Phobius"/>
    </source>
</evidence>
<keyword evidence="1" id="KW-0472">Membrane</keyword>
<dbReference type="Proteomes" id="UP000286931">
    <property type="component" value="Unassembled WGS sequence"/>
</dbReference>
<evidence type="ECO:0000313" key="3">
    <source>
        <dbReference type="Proteomes" id="UP000286931"/>
    </source>
</evidence>
<feature type="transmembrane region" description="Helical" evidence="1">
    <location>
        <begin position="291"/>
        <end position="313"/>
    </location>
</feature>
<sequence>MSGTTRRGEVPRFGLRFSLGARVSRGAGRRFLGSLLCLVVISLACVSSAQADAYDDGYRDEWKNCILIPQDLEGITFGIFCNGRGPESFQVRRKGWGVRFWCPKYETSTSFWEKQGGSYQNEYAEDLTAQNLIAECQWDEGRTRMVAWLERYRKNGGPDTGTINSNPCLSLTRTSDLDVCADVTKSNFENLETNPCKHRLPGSTVPVLTPSDQIVCRNANYWFELRGGGRGDKNSYSRYDYSAPSSFAGPIGELLGLAVWVGILCCFMAVLWCVAQLAMAYQSGGHVGGGVLHALVGALLVGSASGIIHFVLIG</sequence>
<reference evidence="2 3" key="1">
    <citation type="submission" date="2018-12" db="EMBL/GenBank/DDBJ databases">
        <title>Draft genome sequence of Embleya hyalina NBRC 13850T.</title>
        <authorList>
            <person name="Komaki H."/>
            <person name="Hosoyama A."/>
            <person name="Kimura A."/>
            <person name="Ichikawa N."/>
            <person name="Tamura T."/>
        </authorList>
    </citation>
    <scope>NUCLEOTIDE SEQUENCE [LARGE SCALE GENOMIC DNA]</scope>
    <source>
        <strain evidence="2 3">NBRC 13850</strain>
    </source>
</reference>
<name>A0A401YQP1_9ACTN</name>
<evidence type="ECO:0000313" key="2">
    <source>
        <dbReference type="EMBL" id="GCD96912.1"/>
    </source>
</evidence>
<feature type="transmembrane region" description="Helical" evidence="1">
    <location>
        <begin position="254"/>
        <end position="279"/>
    </location>
</feature>
<proteinExistence type="predicted"/>
<accession>A0A401YQP1</accession>